<dbReference type="EMBL" id="QUTG01002350">
    <property type="protein sequence ID" value="RHY96624.1"/>
    <property type="molecule type" value="Genomic_DNA"/>
</dbReference>
<protein>
    <submittedName>
        <fullName evidence="2">Uncharacterized protein</fullName>
    </submittedName>
</protein>
<sequence length="506" mass="56064">MDSTPALPPDNSLTFTHFSFPSHPSACFRVDLRDTAGDLPMRLWLENKKTKAQWECVATNIANHVPQGARYALPSDVVVTFLKRAMEGTTPETWHVALQDLEKGHVKVVLTVAILGVLDADFLFKIVSLVVERIDSLEAKVRDLEEGLGAESTDVDMAEGGGVAVNRAYFCRKLSTYTHSEKIMWAKEVHSNPEYFELSDDETVTMLLHPGVYHIQVPFGRAVGGVKLLLDSVSCGTKNRDTITHTEFTTQISYVEVYYGTTPETCHVALQDLENGYIQVVLTVAILGVLDEVFLFKMVPLAIDRIDVVEAKIRDLEESIANSSQGRNVSQEPEGEDAHDHVTEERGTVNRAYFSLKCTKATWKNELVVWTDDLYSDPEYFKWCDEDRAVITLVHPGVYQIQVTYQPTSGVVRLVLNGVQVSCTNSKLGDFRNCIAYTAFTTDRCGLQLYCSRSVDAGTTIQILLVSPLPVKCVATNIADHVTSGASYALPSDVVVTFLKVRGLSV</sequence>
<feature type="compositionally biased region" description="Polar residues" evidence="1">
    <location>
        <begin position="322"/>
        <end position="331"/>
    </location>
</feature>
<reference evidence="2 3" key="1">
    <citation type="submission" date="2018-08" db="EMBL/GenBank/DDBJ databases">
        <title>Aphanomyces genome sequencing and annotation.</title>
        <authorList>
            <person name="Minardi D."/>
            <person name="Oidtmann B."/>
            <person name="Van Der Giezen M."/>
            <person name="Studholme D.J."/>
        </authorList>
    </citation>
    <scope>NUCLEOTIDE SEQUENCE [LARGE SCALE GENOMIC DNA]</scope>
    <source>
        <strain evidence="2 3">Sv</strain>
    </source>
</reference>
<dbReference type="VEuPathDB" id="FungiDB:H257_12802"/>
<name>A0A418DLS3_APHAT</name>
<evidence type="ECO:0000313" key="2">
    <source>
        <dbReference type="EMBL" id="RHY96624.1"/>
    </source>
</evidence>
<organism evidence="2 3">
    <name type="scientific">Aphanomyces astaci</name>
    <name type="common">Crayfish plague agent</name>
    <dbReference type="NCBI Taxonomy" id="112090"/>
    <lineage>
        <taxon>Eukaryota</taxon>
        <taxon>Sar</taxon>
        <taxon>Stramenopiles</taxon>
        <taxon>Oomycota</taxon>
        <taxon>Saprolegniomycetes</taxon>
        <taxon>Saprolegniales</taxon>
        <taxon>Verrucalvaceae</taxon>
        <taxon>Aphanomyces</taxon>
    </lineage>
</organism>
<proteinExistence type="predicted"/>
<comment type="caution">
    <text evidence="2">The sequence shown here is derived from an EMBL/GenBank/DDBJ whole genome shotgun (WGS) entry which is preliminary data.</text>
</comment>
<evidence type="ECO:0000313" key="3">
    <source>
        <dbReference type="Proteomes" id="UP000285712"/>
    </source>
</evidence>
<dbReference type="AlphaFoldDB" id="A0A418DLS3"/>
<dbReference type="Proteomes" id="UP000285712">
    <property type="component" value="Unassembled WGS sequence"/>
</dbReference>
<evidence type="ECO:0000256" key="1">
    <source>
        <dbReference type="SAM" id="MobiDB-lite"/>
    </source>
</evidence>
<gene>
    <name evidence="2" type="ORF">DYB35_003528</name>
</gene>
<dbReference type="VEuPathDB" id="FungiDB:H257_12801"/>
<feature type="region of interest" description="Disordered" evidence="1">
    <location>
        <begin position="322"/>
        <end position="342"/>
    </location>
</feature>
<accession>A0A418DLS3</accession>